<dbReference type="AlphaFoldDB" id="A0A0M2T0B9"/>
<dbReference type="InterPro" id="IPR006059">
    <property type="entry name" value="SBP"/>
</dbReference>
<dbReference type="SUPFAM" id="SSF53850">
    <property type="entry name" value="Periplasmic binding protein-like II"/>
    <property type="match status" value="1"/>
</dbReference>
<dbReference type="PROSITE" id="PS51257">
    <property type="entry name" value="PROKAR_LIPOPROTEIN"/>
    <property type="match status" value="1"/>
</dbReference>
<gene>
    <name evidence="4" type="ORF">WQ57_04055</name>
</gene>
<reference evidence="4 5" key="1">
    <citation type="submission" date="2015-04" db="EMBL/GenBank/DDBJ databases">
        <title>Taxonomic description and genome sequence of Bacillus campisalis sp. nov., a novel member of the genus Bacillus isolated from solar saltern.</title>
        <authorList>
            <person name="Mathan Kumar R."/>
            <person name="Kaur G."/>
            <person name="Kumar A."/>
            <person name="Singh N.K."/>
            <person name="Kaur N."/>
            <person name="Kumar N."/>
            <person name="Mayilraj S."/>
        </authorList>
    </citation>
    <scope>NUCLEOTIDE SEQUENCE [LARGE SCALE GENOMIC DNA]</scope>
    <source>
        <strain evidence="4 5">SA2-6</strain>
    </source>
</reference>
<dbReference type="InterPro" id="IPR050490">
    <property type="entry name" value="Bact_solute-bd_prot1"/>
</dbReference>
<keyword evidence="2" id="KW-0813">Transport</keyword>
<dbReference type="Gene3D" id="3.40.190.10">
    <property type="entry name" value="Periplasmic binding protein-like II"/>
    <property type="match status" value="2"/>
</dbReference>
<name>A0A0M2T0B9_9BACI</name>
<comment type="caution">
    <text evidence="4">The sequence shown here is derived from an EMBL/GenBank/DDBJ whole genome shotgun (WGS) entry which is preliminary data.</text>
</comment>
<evidence type="ECO:0000256" key="2">
    <source>
        <dbReference type="ARBA" id="ARBA00022448"/>
    </source>
</evidence>
<comment type="similarity">
    <text evidence="1">Belongs to the bacterial solute-binding protein 1 family.</text>
</comment>
<dbReference type="Pfam" id="PF01547">
    <property type="entry name" value="SBP_bac_1"/>
    <property type="match status" value="1"/>
</dbReference>
<dbReference type="EMBL" id="LAYY01000003">
    <property type="protein sequence ID" value="KKK39406.1"/>
    <property type="molecule type" value="Genomic_DNA"/>
</dbReference>
<evidence type="ECO:0000256" key="3">
    <source>
        <dbReference type="SAM" id="SignalP"/>
    </source>
</evidence>
<keyword evidence="3" id="KW-0732">Signal</keyword>
<evidence type="ECO:0000256" key="1">
    <source>
        <dbReference type="ARBA" id="ARBA00008520"/>
    </source>
</evidence>
<evidence type="ECO:0000313" key="4">
    <source>
        <dbReference type="EMBL" id="KKK39406.1"/>
    </source>
</evidence>
<dbReference type="PANTHER" id="PTHR43649">
    <property type="entry name" value="ARABINOSE-BINDING PROTEIN-RELATED"/>
    <property type="match status" value="1"/>
</dbReference>
<feature type="signal peptide" evidence="3">
    <location>
        <begin position="1"/>
        <end position="21"/>
    </location>
</feature>
<evidence type="ECO:0000313" key="5">
    <source>
        <dbReference type="Proteomes" id="UP000034166"/>
    </source>
</evidence>
<dbReference type="Proteomes" id="UP000034166">
    <property type="component" value="Unassembled WGS sequence"/>
</dbReference>
<dbReference type="PATRIC" id="fig|1408103.3.peg.917"/>
<dbReference type="PANTHER" id="PTHR43649:SF29">
    <property type="entry name" value="OSMOPROTECTIVE COMPOUNDS-BINDING PROTEIN GGTB"/>
    <property type="match status" value="1"/>
</dbReference>
<proteinExistence type="inferred from homology"/>
<sequence length="428" mass="48014">MKKVSLIIVSVFFLILSSACSSEGTANQTKSQGSGDQITLDLWHFDPGERMEIYAEAVKRFEEKHPNVKVNVLQVPNDEYKQRVVVAMAGGNAPDVFASWGGGWLHEFVKSDQVLDLTEQDIDFDKFIDVALANAKYDEKIYGLPLGISLYTFYYNKEIFEKNGLEVPKTYDEFLNVVDVLKETGIYPIAMANQPKWPGAFYLMYFADRLGGEQVFQNALNRTGEGFDSPYYVEAGKYIQDLVKREAFNPGFNGLPYDAGSARQLMYSDQAAMMLMTGGFVNNVRQEFPAFEEKMGVFQFPAIEGGKGDPTNISGGISPTWSIKKDTKHPELTVELLNELTSLETAQDYVNRSGNVVAIKGVEVKDPYVETFTQWVNEANAIQFPYDQTLPPELAEVHKNTTFDLFGLTTTPEKAAEEMEKKAKEVIK</sequence>
<feature type="chain" id="PRO_5005642043" evidence="3">
    <location>
        <begin position="22"/>
        <end position="428"/>
    </location>
</feature>
<dbReference type="RefSeq" id="WP_046522441.1">
    <property type="nucleotide sequence ID" value="NZ_LAYY01000003.1"/>
</dbReference>
<dbReference type="OrthoDB" id="9798191at2"/>
<accession>A0A0M2T0B9</accession>
<protein>
    <submittedName>
        <fullName evidence="4">Sugar ABC transporter substrate-binding protein</fullName>
    </submittedName>
</protein>
<organism evidence="4 5">
    <name type="scientific">Mesobacillus campisalis</name>
    <dbReference type="NCBI Taxonomy" id="1408103"/>
    <lineage>
        <taxon>Bacteria</taxon>
        <taxon>Bacillati</taxon>
        <taxon>Bacillota</taxon>
        <taxon>Bacilli</taxon>
        <taxon>Bacillales</taxon>
        <taxon>Bacillaceae</taxon>
        <taxon>Mesobacillus</taxon>
    </lineage>
</organism>
<keyword evidence="5" id="KW-1185">Reference proteome</keyword>